<evidence type="ECO:0000256" key="1">
    <source>
        <dbReference type="ARBA" id="ARBA00004141"/>
    </source>
</evidence>
<dbReference type="Proteomes" id="UP000216498">
    <property type="component" value="Unassembled WGS sequence"/>
</dbReference>
<dbReference type="Pfam" id="PF00860">
    <property type="entry name" value="Xan_ur_permease"/>
    <property type="match status" value="1"/>
</dbReference>
<feature type="transmembrane region" description="Helical" evidence="5">
    <location>
        <begin position="328"/>
        <end position="346"/>
    </location>
</feature>
<reference evidence="6 7" key="1">
    <citation type="submission" date="2017-08" db="EMBL/GenBank/DDBJ databases">
        <title>Virgibacillus indicus sp. nov. and Virgibacillus profoundi sp. nov, two moderately halophilic bacteria isolated from marine sediment by using the Microfluidic Streak Plate.</title>
        <authorList>
            <person name="Xu B."/>
            <person name="Hu B."/>
            <person name="Wang J."/>
            <person name="Zhu Y."/>
            <person name="Huang L."/>
            <person name="Du W."/>
            <person name="Huang Y."/>
        </authorList>
    </citation>
    <scope>NUCLEOTIDE SEQUENCE [LARGE SCALE GENOMIC DNA]</scope>
    <source>
        <strain evidence="6 7">IO3-P2-C2</strain>
    </source>
</reference>
<comment type="caution">
    <text evidence="6">The sequence shown here is derived from an EMBL/GenBank/DDBJ whole genome shotgun (WGS) entry which is preliminary data.</text>
</comment>
<evidence type="ECO:0000313" key="6">
    <source>
        <dbReference type="EMBL" id="OZU87804.1"/>
    </source>
</evidence>
<comment type="subcellular location">
    <subcellularLocation>
        <location evidence="1">Membrane</location>
        <topology evidence="1">Multi-pass membrane protein</topology>
    </subcellularLocation>
</comment>
<keyword evidence="4 5" id="KW-0472">Membrane</keyword>
<feature type="transmembrane region" description="Helical" evidence="5">
    <location>
        <begin position="416"/>
        <end position="437"/>
    </location>
</feature>
<feature type="transmembrane region" description="Helical" evidence="5">
    <location>
        <begin position="352"/>
        <end position="371"/>
    </location>
</feature>
<accession>A0A265N8L9</accession>
<feature type="transmembrane region" description="Helical" evidence="5">
    <location>
        <begin position="87"/>
        <end position="108"/>
    </location>
</feature>
<gene>
    <name evidence="6" type="ORF">CIL03_13940</name>
</gene>
<feature type="transmembrane region" description="Helical" evidence="5">
    <location>
        <begin position="199"/>
        <end position="217"/>
    </location>
</feature>
<dbReference type="GO" id="GO:0015205">
    <property type="term" value="F:nucleobase transmembrane transporter activity"/>
    <property type="evidence" value="ECO:0007669"/>
    <property type="project" value="UniProtKB-ARBA"/>
</dbReference>
<evidence type="ECO:0000313" key="7">
    <source>
        <dbReference type="Proteomes" id="UP000216498"/>
    </source>
</evidence>
<feature type="transmembrane region" description="Helical" evidence="5">
    <location>
        <begin position="237"/>
        <end position="261"/>
    </location>
</feature>
<name>A0A265N8L9_9BACI</name>
<organism evidence="6 7">
    <name type="scientific">Virgibacillus indicus</name>
    <dbReference type="NCBI Taxonomy" id="2024554"/>
    <lineage>
        <taxon>Bacteria</taxon>
        <taxon>Bacillati</taxon>
        <taxon>Bacillota</taxon>
        <taxon>Bacilli</taxon>
        <taxon>Bacillales</taxon>
        <taxon>Bacillaceae</taxon>
        <taxon>Virgibacillus</taxon>
    </lineage>
</organism>
<dbReference type="PANTHER" id="PTHR31610:SF0">
    <property type="entry name" value="SLC26A_SULP TRANSPORTER DOMAIN-CONTAINING PROTEIN"/>
    <property type="match status" value="1"/>
</dbReference>
<keyword evidence="3 5" id="KW-1133">Transmembrane helix</keyword>
<keyword evidence="7" id="KW-1185">Reference proteome</keyword>
<feature type="transmembrane region" description="Helical" evidence="5">
    <location>
        <begin position="471"/>
        <end position="489"/>
    </location>
</feature>
<dbReference type="OrthoDB" id="3320984at2"/>
<feature type="transmembrane region" description="Helical" evidence="5">
    <location>
        <begin position="378"/>
        <end position="396"/>
    </location>
</feature>
<feature type="transmembrane region" description="Helical" evidence="5">
    <location>
        <begin position="444"/>
        <end position="465"/>
    </location>
</feature>
<keyword evidence="2 5" id="KW-0812">Transmembrane</keyword>
<sequence>MSKTAVHYPWYKKEDTDAFFALFQNNLANFVIISVSMLGMGFPAEIVFGRVVPGAAIAVLAGNLYYAHMAKRLAIKEQRTDVTALAYGISTPPMFVFLFGVMAPALALTESHEMAWKIAVAACFISGIVEALMGFIGRWIHKNIPRAAMLGALAGLALTFIAGEMMFNTLQIPVIGLVVLAIIIVGIIGKIAMPFKIPATLFAIIVGTLLAYILGYAKLSGVTEGLSQLGFYPFLPTLATIEGLGLLFGTAATIFAVVLPITIYNAIETMNNVEAVGALGDKYDIKESMIVDGIGTMVGPIFGGAFPTTVYMASTGSKWMGAGRGYSILNGIVYVLAAMFGLVAVISSIIPLSAIAPIMVFIGISMIATAYQTSHSKYFPAIAIAMIPYFSNYIMTRFNSGAEEVVAGISSAIVPLGQGALISAIILGAIVVCIIDVDFKRASLFSFSGMLLSFFGIIHAPAIAFNASQEYAIGYLIIGIYFLIMSRTVSQEKQLNKQDELTDRKAN</sequence>
<proteinExistence type="predicted"/>
<evidence type="ECO:0000256" key="5">
    <source>
        <dbReference type="SAM" id="Phobius"/>
    </source>
</evidence>
<dbReference type="InterPro" id="IPR006043">
    <property type="entry name" value="NCS2"/>
</dbReference>
<protein>
    <submittedName>
        <fullName evidence="6">Uracil permease</fullName>
    </submittedName>
</protein>
<feature type="transmembrane region" description="Helical" evidence="5">
    <location>
        <begin position="20"/>
        <end position="40"/>
    </location>
</feature>
<dbReference type="AlphaFoldDB" id="A0A265N8L9"/>
<dbReference type="RefSeq" id="WP_094886492.1">
    <property type="nucleotide sequence ID" value="NZ_NPMS01000007.1"/>
</dbReference>
<evidence type="ECO:0000256" key="2">
    <source>
        <dbReference type="ARBA" id="ARBA00022692"/>
    </source>
</evidence>
<dbReference type="EMBL" id="NPMS01000007">
    <property type="protein sequence ID" value="OZU87804.1"/>
    <property type="molecule type" value="Genomic_DNA"/>
</dbReference>
<feature type="transmembrane region" description="Helical" evidence="5">
    <location>
        <begin position="46"/>
        <end position="66"/>
    </location>
</feature>
<feature type="transmembrane region" description="Helical" evidence="5">
    <location>
        <begin position="114"/>
        <end position="135"/>
    </location>
</feature>
<dbReference type="PANTHER" id="PTHR31610">
    <property type="entry name" value="SLR0360 PROTEIN"/>
    <property type="match status" value="1"/>
</dbReference>
<dbReference type="GO" id="GO:0016020">
    <property type="term" value="C:membrane"/>
    <property type="evidence" value="ECO:0007669"/>
    <property type="project" value="UniProtKB-SubCell"/>
</dbReference>
<evidence type="ECO:0000256" key="3">
    <source>
        <dbReference type="ARBA" id="ARBA00022989"/>
    </source>
</evidence>
<feature type="transmembrane region" description="Helical" evidence="5">
    <location>
        <begin position="172"/>
        <end position="192"/>
    </location>
</feature>
<evidence type="ECO:0000256" key="4">
    <source>
        <dbReference type="ARBA" id="ARBA00023136"/>
    </source>
</evidence>
<feature type="transmembrane region" description="Helical" evidence="5">
    <location>
        <begin position="147"/>
        <end position="166"/>
    </location>
</feature>